<dbReference type="RefSeq" id="XP_001797224.1">
    <property type="nucleotide sequence ID" value="XM_001797172.1"/>
</dbReference>
<reference evidence="2" key="1">
    <citation type="journal article" date="2007" name="Plant Cell">
        <title>Dothideomycete-plant interactions illuminated by genome sequencing and EST analysis of the wheat pathogen Stagonospora nodorum.</title>
        <authorList>
            <person name="Hane J.K."/>
            <person name="Lowe R.G."/>
            <person name="Solomon P.S."/>
            <person name="Tan K.C."/>
            <person name="Schoch C.L."/>
            <person name="Spatafora J.W."/>
            <person name="Crous P.W."/>
            <person name="Kodira C."/>
            <person name="Birren B.W."/>
            <person name="Galagan J.E."/>
            <person name="Torriani S.F."/>
            <person name="McDonald B.A."/>
            <person name="Oliver R.P."/>
        </authorList>
    </citation>
    <scope>NUCLEOTIDE SEQUENCE [LARGE SCALE GENOMIC DNA]</scope>
    <source>
        <strain evidence="2">SN15 / ATCC MYA-4574 / FGSC 10173</strain>
    </source>
</reference>
<dbReference type="EMBL" id="CH445334">
    <property type="protein sequence ID" value="EAT85514.1"/>
    <property type="molecule type" value="Genomic_DNA"/>
</dbReference>
<dbReference type="AlphaFoldDB" id="Q0UN01"/>
<protein>
    <submittedName>
        <fullName evidence="1">Uncharacterized protein</fullName>
    </submittedName>
</protein>
<evidence type="ECO:0000313" key="1">
    <source>
        <dbReference type="EMBL" id="EAT85514.1"/>
    </source>
</evidence>
<sequence length="70" mass="7574">MSDNFRAVASFRNSCSDYNLTFTTNSTTPIASRGTSVKSATSRLALYSAAQPSEARTFGRNNNTTPAYAR</sequence>
<dbReference type="KEGG" id="pno:SNOG_06863"/>
<gene>
    <name evidence="1" type="ORF">SNOG_06863</name>
</gene>
<dbReference type="GeneID" id="5974114"/>
<name>Q0UN01_PHANO</name>
<proteinExistence type="predicted"/>
<dbReference type="Proteomes" id="UP000001055">
    <property type="component" value="Unassembled WGS sequence"/>
</dbReference>
<dbReference type="HOGENOM" id="CLU_2758639_0_0_1"/>
<dbReference type="InParanoid" id="Q0UN01"/>
<organism evidence="1 2">
    <name type="scientific">Phaeosphaeria nodorum (strain SN15 / ATCC MYA-4574 / FGSC 10173)</name>
    <name type="common">Glume blotch fungus</name>
    <name type="synonym">Parastagonospora nodorum</name>
    <dbReference type="NCBI Taxonomy" id="321614"/>
    <lineage>
        <taxon>Eukaryota</taxon>
        <taxon>Fungi</taxon>
        <taxon>Dikarya</taxon>
        <taxon>Ascomycota</taxon>
        <taxon>Pezizomycotina</taxon>
        <taxon>Dothideomycetes</taxon>
        <taxon>Pleosporomycetidae</taxon>
        <taxon>Pleosporales</taxon>
        <taxon>Pleosporineae</taxon>
        <taxon>Phaeosphaeriaceae</taxon>
        <taxon>Parastagonospora</taxon>
    </lineage>
</organism>
<accession>Q0UN01</accession>
<evidence type="ECO:0000313" key="2">
    <source>
        <dbReference type="Proteomes" id="UP000001055"/>
    </source>
</evidence>